<feature type="compositionally biased region" description="Basic and acidic residues" evidence="2">
    <location>
        <begin position="595"/>
        <end position="605"/>
    </location>
</feature>
<dbReference type="SUPFAM" id="SSF53098">
    <property type="entry name" value="Ribonuclease H-like"/>
    <property type="match status" value="1"/>
</dbReference>
<feature type="domain" description="Reverse transcriptase" evidence="3">
    <location>
        <begin position="1051"/>
        <end position="1198"/>
    </location>
</feature>
<evidence type="ECO:0000259" key="3">
    <source>
        <dbReference type="Pfam" id="PF00078"/>
    </source>
</evidence>
<dbReference type="InterPro" id="IPR050951">
    <property type="entry name" value="Retrovirus_Pol_polyprotein"/>
</dbReference>
<feature type="region of interest" description="Disordered" evidence="2">
    <location>
        <begin position="595"/>
        <end position="623"/>
    </location>
</feature>
<name>A0A2I0J0U0_PUNGR</name>
<feature type="region of interest" description="Disordered" evidence="2">
    <location>
        <begin position="1686"/>
        <end position="1707"/>
    </location>
</feature>
<feature type="compositionally biased region" description="Polar residues" evidence="2">
    <location>
        <begin position="223"/>
        <end position="244"/>
    </location>
</feature>
<gene>
    <name evidence="4" type="ORF">CRG98_029755</name>
</gene>
<dbReference type="PANTHER" id="PTHR37984:SF5">
    <property type="entry name" value="PROTEIN NYNRIN-LIKE"/>
    <property type="match status" value="1"/>
</dbReference>
<evidence type="ECO:0000256" key="1">
    <source>
        <dbReference type="SAM" id="Coils"/>
    </source>
</evidence>
<dbReference type="InterPro" id="IPR012337">
    <property type="entry name" value="RNaseH-like_sf"/>
</dbReference>
<dbReference type="InterPro" id="IPR043502">
    <property type="entry name" value="DNA/RNA_pol_sf"/>
</dbReference>
<evidence type="ECO:0000313" key="4">
    <source>
        <dbReference type="EMBL" id="PKI49844.1"/>
    </source>
</evidence>
<keyword evidence="5" id="KW-1185">Reference proteome</keyword>
<evidence type="ECO:0000256" key="2">
    <source>
        <dbReference type="SAM" id="MobiDB-lite"/>
    </source>
</evidence>
<proteinExistence type="predicted"/>
<comment type="caution">
    <text evidence="4">The sequence shown here is derived from an EMBL/GenBank/DDBJ whole genome shotgun (WGS) entry which is preliminary data.</text>
</comment>
<evidence type="ECO:0000313" key="5">
    <source>
        <dbReference type="Proteomes" id="UP000233551"/>
    </source>
</evidence>
<feature type="region of interest" description="Disordered" evidence="2">
    <location>
        <begin position="223"/>
        <end position="246"/>
    </location>
</feature>
<feature type="compositionally biased region" description="Pro residues" evidence="2">
    <location>
        <begin position="691"/>
        <end position="704"/>
    </location>
</feature>
<feature type="region of interest" description="Disordered" evidence="2">
    <location>
        <begin position="886"/>
        <end position="918"/>
    </location>
</feature>
<feature type="compositionally biased region" description="Basic and acidic residues" evidence="2">
    <location>
        <begin position="1689"/>
        <end position="1698"/>
    </location>
</feature>
<dbReference type="SUPFAM" id="SSF56672">
    <property type="entry name" value="DNA/RNA polymerases"/>
    <property type="match status" value="1"/>
</dbReference>
<protein>
    <recommendedName>
        <fullName evidence="3">Reverse transcriptase domain-containing protein</fullName>
    </recommendedName>
</protein>
<dbReference type="GO" id="GO:0003676">
    <property type="term" value="F:nucleic acid binding"/>
    <property type="evidence" value="ECO:0007669"/>
    <property type="project" value="InterPro"/>
</dbReference>
<dbReference type="EMBL" id="PGOL01002186">
    <property type="protein sequence ID" value="PKI49844.1"/>
    <property type="molecule type" value="Genomic_DNA"/>
</dbReference>
<organism evidence="4 5">
    <name type="scientific">Punica granatum</name>
    <name type="common">Pomegranate</name>
    <dbReference type="NCBI Taxonomy" id="22663"/>
    <lineage>
        <taxon>Eukaryota</taxon>
        <taxon>Viridiplantae</taxon>
        <taxon>Streptophyta</taxon>
        <taxon>Embryophyta</taxon>
        <taxon>Tracheophyta</taxon>
        <taxon>Spermatophyta</taxon>
        <taxon>Magnoliopsida</taxon>
        <taxon>eudicotyledons</taxon>
        <taxon>Gunneridae</taxon>
        <taxon>Pentapetalae</taxon>
        <taxon>rosids</taxon>
        <taxon>malvids</taxon>
        <taxon>Myrtales</taxon>
        <taxon>Lythraceae</taxon>
        <taxon>Punica</taxon>
    </lineage>
</organism>
<keyword evidence="1" id="KW-0175">Coiled coil</keyword>
<feature type="coiled-coil region" evidence="1">
    <location>
        <begin position="260"/>
        <end position="318"/>
    </location>
</feature>
<dbReference type="CDD" id="cd01647">
    <property type="entry name" value="RT_LTR"/>
    <property type="match status" value="1"/>
</dbReference>
<feature type="region of interest" description="Disordered" evidence="2">
    <location>
        <begin position="648"/>
        <end position="714"/>
    </location>
</feature>
<feature type="compositionally biased region" description="Low complexity" evidence="2">
    <location>
        <begin position="705"/>
        <end position="714"/>
    </location>
</feature>
<dbReference type="Gene3D" id="3.10.10.10">
    <property type="entry name" value="HIV Type 1 Reverse Transcriptase, subunit A, domain 1"/>
    <property type="match status" value="1"/>
</dbReference>
<dbReference type="Gene3D" id="3.30.420.10">
    <property type="entry name" value="Ribonuclease H-like superfamily/Ribonuclease H"/>
    <property type="match status" value="1"/>
</dbReference>
<dbReference type="STRING" id="22663.A0A2I0J0U0"/>
<feature type="region of interest" description="Disordered" evidence="2">
    <location>
        <begin position="410"/>
        <end position="453"/>
    </location>
</feature>
<dbReference type="PANTHER" id="PTHR37984">
    <property type="entry name" value="PROTEIN CBG26694"/>
    <property type="match status" value="1"/>
</dbReference>
<reference evidence="4 5" key="1">
    <citation type="submission" date="2017-11" db="EMBL/GenBank/DDBJ databases">
        <title>De-novo sequencing of pomegranate (Punica granatum L.) genome.</title>
        <authorList>
            <person name="Akparov Z."/>
            <person name="Amiraslanov A."/>
            <person name="Hajiyeva S."/>
            <person name="Abbasov M."/>
            <person name="Kaur K."/>
            <person name="Hamwieh A."/>
            <person name="Solovyev V."/>
            <person name="Salamov A."/>
            <person name="Braich B."/>
            <person name="Kosarev P."/>
            <person name="Mahmoud A."/>
            <person name="Hajiyev E."/>
            <person name="Babayeva S."/>
            <person name="Izzatullayeva V."/>
            <person name="Mammadov A."/>
            <person name="Mammadov A."/>
            <person name="Sharifova S."/>
            <person name="Ojaghi J."/>
            <person name="Eynullazada K."/>
            <person name="Bayramov B."/>
            <person name="Abdulazimova A."/>
            <person name="Shahmuradov I."/>
        </authorList>
    </citation>
    <scope>NUCLEOTIDE SEQUENCE [LARGE SCALE GENOMIC DNA]</scope>
    <source>
        <strain evidence="5">cv. AG2017</strain>
        <tissue evidence="4">Leaf</tissue>
    </source>
</reference>
<dbReference type="Proteomes" id="UP000233551">
    <property type="component" value="Unassembled WGS sequence"/>
</dbReference>
<feature type="compositionally biased region" description="Polar residues" evidence="2">
    <location>
        <begin position="904"/>
        <end position="917"/>
    </location>
</feature>
<accession>A0A2I0J0U0</accession>
<feature type="region of interest" description="Disordered" evidence="2">
    <location>
        <begin position="728"/>
        <end position="755"/>
    </location>
</feature>
<dbReference type="InterPro" id="IPR043128">
    <property type="entry name" value="Rev_trsase/Diguanyl_cyclase"/>
</dbReference>
<dbReference type="InterPro" id="IPR036397">
    <property type="entry name" value="RNaseH_sf"/>
</dbReference>
<sequence length="1736" mass="195104">MFTETPVDWIFLRTATEFWDPERAVFNFQGMELAPTIEEYTTFIQRPTPTTQGIFVPTRSQPSRVSSPVFSTSLLKTSMRSFIRVIPPPEHNFSEWRRFWRGLTPARFLWVARWNPGGPMIKGCPGIVGVPLLSHLGSTLIFPGRVIRQLGGLQDIPAEADRLPFLIQWADFTSTAPARFLQIREIRRQWDASTIQRLYFPEHPTDEERAFSATSVYVAQFYPQGSTPPQRSQAAPTPRATSTLAPEAESSIQAAMHVELRAVREERDRLRYELVDSRAEVADYRELQMELTRARARVAHLDREMARLRAQMAERDQADISEEVNPPVPVHSQPPLLHAPLPSTPASVLPAYSGAPSIHLPPLTSSGAPLPQAPLTSSAFDDQASIAALEGTVNQMATNMAELLALLRGPNRASSSSTPPPGQGPTTEPTPWIPPTQASENMEAPAGDARPDARYGDCSLFPGMRLPPKFKDSLSGSALDWFMSLKAEDIPMWEDLSRRFTDQYRYCAETPPSLLELSTKEMVRGQRFEEYAAKWRAQAAKHIPPISEAQQIQLFHSTLRGVYYSHLLAHTSSFFDLIEAGKKLDLGIKLGRMEDPTSKGAESSKKAPAAPSSSGGRRAKEVSVNAVNTAHQAPQQYSVNLTTTPTIAPTYFPPPPQHQPQSIYYSTPPIPPPTSSQPYNHFASASAQPSQPRPPVSKVPPPAQQNPTPQGQQQFSVMGVTRSGRVYESPAAKDKGKAPAVEDGATPESSPFPPKKVTEEEAKAFMKIVKASEYKVVEQMAKSPAHISLLALLLGSEPHREALLRGRFSCATTTFPAPASGHANKRSAAPLRSRNTSTGGDLAFAPPAHEIIEARRGNHLHHLAAYYGKLNRGIPVPPISRFFPGPSHTKGGTLDGPFSDSDDTPATQSAVLHSNPNPRCFDSNLFREQLGEPQPVYFGEGIPEDSQVPEIEESLRHLEDHQITSVEPTEEINEYQEVFAWSHADMPGLDPSIVEHFLPLDTEKFPPKRQQLRRQRASLLLRIKEEVVKQINAGFLEVCNYSEWVANIVLVEKKDGRVRVCVDYRDLNKASPKDNFPLSHIDVLVDNTARHAQFSFMDGFSGYNQIRMAEKDKLKTTFTTMWGTFCYRIMSFGLKNARATYQRAMVYVDNMIAKSKEGEDHLINLKRLFDLLKEYKLRLNPAKCTFRARSGKLLGFVISERGIEVDPDKVKAIKELPPPSTVREVRGFLGRLNYIARFIENLTDKCQPLFRLLCKNAAMEWDHECQKAFDTIKAYLIQPPILVPPVPNRPLILYLTLTEYDIEYVPRTSVKGQAIADHLVEFPIDDDTPINTDFPDEGVLQGNIVEPLKIEVAKRPAHCNAIEASEAKPWYEDIKNFLQTGQYPPFADRRDRKTPRRLAMHYFLSGEILYRRSFDSTLLWCIDEHESLRLMEEVHGGNCGPHMNGLMLAKKIMRLGYYWSTMETDCIKHVRHCHRCQVYADQIKALPNELRPMIAPWPFSMWGMDVIGPINPKASNGHMFILVAIDYFTKWIEAITLASVTAKAVARFLRRDVIARYGAVLLIEVEIPSMRILAEAELAEAEWAKQRYEQLNLIDEKRLKALCHEQCYQQSMARAFNAKVRPRDFSPGDLVLRKVLHVAPDSRGKFSCDRDPWGHLLLDGLTSASRDRVRSQCVRNRRGMHYTAQTNDVQRRTSDKRSSSAAAHEAVQIRTPSEPYHTTLCANSKLRIPVRVHPDF</sequence>
<dbReference type="FunFam" id="3.30.70.270:FF:000063">
    <property type="entry name" value="Zinc knuckle domaincontaining protein"/>
    <property type="match status" value="1"/>
</dbReference>
<dbReference type="InterPro" id="IPR000477">
    <property type="entry name" value="RT_dom"/>
</dbReference>
<feature type="compositionally biased region" description="Low complexity" evidence="2">
    <location>
        <begin position="606"/>
        <end position="616"/>
    </location>
</feature>
<dbReference type="Pfam" id="PF00078">
    <property type="entry name" value="RVT_1"/>
    <property type="match status" value="1"/>
</dbReference>
<dbReference type="Gene3D" id="3.30.70.270">
    <property type="match status" value="2"/>
</dbReference>
<dbReference type="Gene3D" id="1.10.340.70">
    <property type="match status" value="1"/>
</dbReference>
<feature type="region of interest" description="Disordered" evidence="2">
    <location>
        <begin position="816"/>
        <end position="842"/>
    </location>
</feature>